<dbReference type="Pfam" id="PF02515">
    <property type="entry name" value="CoA_transf_3"/>
    <property type="match status" value="1"/>
</dbReference>
<dbReference type="InterPro" id="IPR023606">
    <property type="entry name" value="CoA-Trfase_III_dom_1_sf"/>
</dbReference>
<protein>
    <submittedName>
        <fullName evidence="1">CoA transferase</fullName>
    </submittedName>
</protein>
<dbReference type="Proteomes" id="UP001597045">
    <property type="component" value="Unassembled WGS sequence"/>
</dbReference>
<dbReference type="SUPFAM" id="SSF89796">
    <property type="entry name" value="CoA-transferase family III (CaiB/BaiF)"/>
    <property type="match status" value="1"/>
</dbReference>
<evidence type="ECO:0000313" key="2">
    <source>
        <dbReference type="Proteomes" id="UP001597045"/>
    </source>
</evidence>
<keyword evidence="1" id="KW-0808">Transferase</keyword>
<organism evidence="1 2">
    <name type="scientific">Kibdelosporangium lantanae</name>
    <dbReference type="NCBI Taxonomy" id="1497396"/>
    <lineage>
        <taxon>Bacteria</taxon>
        <taxon>Bacillati</taxon>
        <taxon>Actinomycetota</taxon>
        <taxon>Actinomycetes</taxon>
        <taxon>Pseudonocardiales</taxon>
        <taxon>Pseudonocardiaceae</taxon>
        <taxon>Kibdelosporangium</taxon>
    </lineage>
</organism>
<keyword evidence="2" id="KW-1185">Reference proteome</keyword>
<reference evidence="2" key="1">
    <citation type="journal article" date="2019" name="Int. J. Syst. Evol. Microbiol.">
        <title>The Global Catalogue of Microorganisms (GCM) 10K type strain sequencing project: providing services to taxonomists for standard genome sequencing and annotation.</title>
        <authorList>
            <consortium name="The Broad Institute Genomics Platform"/>
            <consortium name="The Broad Institute Genome Sequencing Center for Infectious Disease"/>
            <person name="Wu L."/>
            <person name="Ma J."/>
        </authorList>
    </citation>
    <scope>NUCLEOTIDE SEQUENCE [LARGE SCALE GENOMIC DNA]</scope>
    <source>
        <strain evidence="2">JCM 31486</strain>
    </source>
</reference>
<comment type="caution">
    <text evidence="1">The sequence shown here is derived from an EMBL/GenBank/DDBJ whole genome shotgun (WGS) entry which is preliminary data.</text>
</comment>
<dbReference type="InterPro" id="IPR003673">
    <property type="entry name" value="CoA-Trfase_fam_III"/>
</dbReference>
<evidence type="ECO:0000313" key="1">
    <source>
        <dbReference type="EMBL" id="MFD1046328.1"/>
    </source>
</evidence>
<gene>
    <name evidence="1" type="ORF">ACFQ1S_12570</name>
</gene>
<name>A0ABW3M6I6_9PSEU</name>
<accession>A0ABW3M6I6</accession>
<dbReference type="GO" id="GO:0016740">
    <property type="term" value="F:transferase activity"/>
    <property type="evidence" value="ECO:0007669"/>
    <property type="project" value="UniProtKB-KW"/>
</dbReference>
<proteinExistence type="predicted"/>
<dbReference type="EMBL" id="JBHTIS010000612">
    <property type="protein sequence ID" value="MFD1046328.1"/>
    <property type="molecule type" value="Genomic_DNA"/>
</dbReference>
<sequence>MRCRVLLADDDGAIREPLVRYPHAPRQGGTPLPPYDIRLPAPVTPHSTDEWTTEFRARGLPCGRVNNIAQAIEFATELGLNPLVSHDGITTLASPLLPHDTPVQYHRAPPSLGADSVALREWLSDSPHG</sequence>